<dbReference type="EMBL" id="FOIR01000002">
    <property type="protein sequence ID" value="SEW27827.1"/>
    <property type="molecule type" value="Genomic_DNA"/>
</dbReference>
<dbReference type="InterPro" id="IPR037401">
    <property type="entry name" value="SnoaL-like"/>
</dbReference>
<dbReference type="Gene3D" id="3.10.450.50">
    <property type="match status" value="1"/>
</dbReference>
<name>A0A1I0QM50_9BACT</name>
<reference evidence="3" key="1">
    <citation type="submission" date="2016-10" db="EMBL/GenBank/DDBJ databases">
        <authorList>
            <person name="Varghese N."/>
            <person name="Submissions S."/>
        </authorList>
    </citation>
    <scope>NUCLEOTIDE SEQUENCE [LARGE SCALE GENOMIC DNA]</scope>
    <source>
        <strain evidence="3">CGMCC 1.12402</strain>
    </source>
</reference>
<dbReference type="SUPFAM" id="SSF54427">
    <property type="entry name" value="NTF2-like"/>
    <property type="match status" value="1"/>
</dbReference>
<dbReference type="Proteomes" id="UP000199437">
    <property type="component" value="Unassembled WGS sequence"/>
</dbReference>
<dbReference type="AlphaFoldDB" id="A0A1I0QM50"/>
<accession>A0A1I0QM50</accession>
<dbReference type="Pfam" id="PF12680">
    <property type="entry name" value="SnoaL_2"/>
    <property type="match status" value="1"/>
</dbReference>
<evidence type="ECO:0000259" key="1">
    <source>
        <dbReference type="Pfam" id="PF12680"/>
    </source>
</evidence>
<organism evidence="2 3">
    <name type="scientific">Roseivirga pacifica</name>
    <dbReference type="NCBI Taxonomy" id="1267423"/>
    <lineage>
        <taxon>Bacteria</taxon>
        <taxon>Pseudomonadati</taxon>
        <taxon>Bacteroidota</taxon>
        <taxon>Cytophagia</taxon>
        <taxon>Cytophagales</taxon>
        <taxon>Roseivirgaceae</taxon>
        <taxon>Roseivirga</taxon>
    </lineage>
</organism>
<dbReference type="STRING" id="1267423.SAMN05216290_2431"/>
<feature type="domain" description="SnoaL-like" evidence="1">
    <location>
        <begin position="8"/>
        <end position="106"/>
    </location>
</feature>
<dbReference type="GeneID" id="99987129"/>
<proteinExistence type="predicted"/>
<evidence type="ECO:0000313" key="2">
    <source>
        <dbReference type="EMBL" id="SEW27827.1"/>
    </source>
</evidence>
<sequence>MDSKALITQFYTAFQQLDAEAMAACYHKDVVFTDPAFGTLKGTHAANMWRMLCANQKDKGLKVEFSRITDHSAHWEAQYIFSKTERKVHNKIDATFAFKDGLIIEHTDQFNLHKWATQAMGIQGFLLGGTGFFRKKLQAQTNKLLARYESSL</sequence>
<evidence type="ECO:0000313" key="3">
    <source>
        <dbReference type="Proteomes" id="UP000199437"/>
    </source>
</evidence>
<protein>
    <submittedName>
        <fullName evidence="2">SnoaL-like domain-containing protein</fullName>
    </submittedName>
</protein>
<gene>
    <name evidence="2" type="ORF">SAMN05216290_2431</name>
</gene>
<dbReference type="RefSeq" id="WP_090258847.1">
    <property type="nucleotide sequence ID" value="NZ_FOIR01000002.1"/>
</dbReference>
<keyword evidence="3" id="KW-1185">Reference proteome</keyword>
<dbReference type="InterPro" id="IPR032710">
    <property type="entry name" value="NTF2-like_dom_sf"/>
</dbReference>
<dbReference type="OrthoDB" id="391735at2"/>